<comment type="subunit">
    <text evidence="9">Homohexamer.</text>
</comment>
<comment type="subcellular location">
    <subcellularLocation>
        <location evidence="9">Cytoplasm</location>
    </subcellularLocation>
</comment>
<evidence type="ECO:0000313" key="12">
    <source>
        <dbReference type="EMBL" id="KGN88250.1"/>
    </source>
</evidence>
<dbReference type="GO" id="GO:0015937">
    <property type="term" value="P:coenzyme A biosynthetic process"/>
    <property type="evidence" value="ECO:0007669"/>
    <property type="project" value="UniProtKB-UniRule"/>
</dbReference>
<feature type="binding site" evidence="9">
    <location>
        <begin position="11"/>
        <end position="12"/>
    </location>
    <ligand>
        <name>ATP</name>
        <dbReference type="ChEBI" id="CHEBI:30616"/>
    </ligand>
</feature>
<keyword evidence="2 9" id="KW-0808">Transferase</keyword>
<evidence type="ECO:0000313" key="13">
    <source>
        <dbReference type="Proteomes" id="UP000030130"/>
    </source>
</evidence>
<keyword evidence="1 9" id="KW-0963">Cytoplasm</keyword>
<keyword evidence="5 9" id="KW-0067">ATP-binding</keyword>
<feature type="binding site" evidence="9">
    <location>
        <position position="100"/>
    </location>
    <ligand>
        <name>ATP</name>
        <dbReference type="ChEBI" id="CHEBI:30616"/>
    </ligand>
</feature>
<dbReference type="UniPathway" id="UPA00241">
    <property type="reaction ID" value="UER00355"/>
</dbReference>
<comment type="pathway">
    <text evidence="9">Cofactor biosynthesis; coenzyme A biosynthesis; CoA from (R)-pantothenate: step 4/5.</text>
</comment>
<feature type="binding site" evidence="9">
    <location>
        <begin position="90"/>
        <end position="92"/>
    </location>
    <ligand>
        <name>ATP</name>
        <dbReference type="ChEBI" id="CHEBI:30616"/>
    </ligand>
</feature>
<feature type="binding site" evidence="9">
    <location>
        <begin position="124"/>
        <end position="130"/>
    </location>
    <ligand>
        <name>ATP</name>
        <dbReference type="ChEBI" id="CHEBI:30616"/>
    </ligand>
</feature>
<dbReference type="GeneID" id="57239832"/>
<feature type="binding site" evidence="9">
    <location>
        <position position="75"/>
    </location>
    <ligand>
        <name>substrate</name>
    </ligand>
</feature>
<dbReference type="Pfam" id="PF01467">
    <property type="entry name" value="CTP_transf_like"/>
    <property type="match status" value="1"/>
</dbReference>
<dbReference type="InterPro" id="IPR014729">
    <property type="entry name" value="Rossmann-like_a/b/a_fold"/>
</dbReference>
<evidence type="ECO:0000256" key="2">
    <source>
        <dbReference type="ARBA" id="ARBA00022679"/>
    </source>
</evidence>
<keyword evidence="4 9" id="KW-0547">Nucleotide-binding</keyword>
<dbReference type="eggNOG" id="COG0669">
    <property type="taxonomic scope" value="Bacteria"/>
</dbReference>
<dbReference type="GO" id="GO:0004595">
    <property type="term" value="F:pantetheine-phosphate adenylyltransferase activity"/>
    <property type="evidence" value="ECO:0007669"/>
    <property type="project" value="UniProtKB-UniRule"/>
</dbReference>
<evidence type="ECO:0000256" key="8">
    <source>
        <dbReference type="ARBA" id="ARBA00029346"/>
    </source>
</evidence>
<dbReference type="HAMAP" id="MF_00151">
    <property type="entry name" value="PPAT_bact"/>
    <property type="match status" value="1"/>
</dbReference>
<evidence type="ECO:0000313" key="14">
    <source>
        <dbReference type="Proteomes" id="UP000030146"/>
    </source>
</evidence>
<dbReference type="PATRIC" id="fig|111105.18.peg.397"/>
<comment type="cofactor">
    <cofactor evidence="9">
        <name>Mg(2+)</name>
        <dbReference type="ChEBI" id="CHEBI:18420"/>
    </cofactor>
</comment>
<proteinExistence type="inferred from homology"/>
<dbReference type="InterPro" id="IPR001980">
    <property type="entry name" value="PPAT"/>
</dbReference>
<dbReference type="NCBIfam" id="TIGR01510">
    <property type="entry name" value="coaD_prev_kdtB"/>
    <property type="match status" value="1"/>
</dbReference>
<evidence type="ECO:0000256" key="1">
    <source>
        <dbReference type="ARBA" id="ARBA00022490"/>
    </source>
</evidence>
<dbReference type="Proteomes" id="UP000030146">
    <property type="component" value="Unassembled WGS sequence"/>
</dbReference>
<dbReference type="Proteomes" id="UP000030130">
    <property type="component" value="Unassembled WGS sequence"/>
</dbReference>
<name>A0A099WSA2_9PORP</name>
<dbReference type="GO" id="GO:0005524">
    <property type="term" value="F:ATP binding"/>
    <property type="evidence" value="ECO:0007669"/>
    <property type="project" value="UniProtKB-KW"/>
</dbReference>
<dbReference type="SMR" id="A0A099WSA2"/>
<reference evidence="11 14" key="2">
    <citation type="submission" date="2014-08" db="EMBL/GenBank/DDBJ databases">
        <title>Porphyromonas gulae strain:COT-052_OH3439 Genome sequencing.</title>
        <authorList>
            <person name="Wallis C."/>
            <person name="Deusch O."/>
            <person name="O'Flynn C."/>
            <person name="Davis I."/>
            <person name="Jospin G."/>
            <person name="Darling A.E."/>
            <person name="Coil D.A."/>
            <person name="Alexiev A."/>
            <person name="Horsfall A."/>
            <person name="Kirkwood N."/>
            <person name="Harris S."/>
            <person name="Eisen J.A."/>
        </authorList>
    </citation>
    <scope>NUCLEOTIDE SEQUENCE [LARGE SCALE GENOMIC DNA]</scope>
    <source>
        <strain evidence="14">COT-052 OH3439</strain>
        <strain evidence="11">COT-052_OH3439</strain>
    </source>
</reference>
<comment type="caution">
    <text evidence="11">The sequence shown here is derived from an EMBL/GenBank/DDBJ whole genome shotgun (WGS) entry which is preliminary data.</text>
</comment>
<keyword evidence="14" id="KW-1185">Reference proteome</keyword>
<dbReference type="OrthoDB" id="9806661at2"/>
<dbReference type="RefSeq" id="WP_005873821.1">
    <property type="nucleotide sequence ID" value="NZ_CALUCC010000117.1"/>
</dbReference>
<reference evidence="12 13" key="1">
    <citation type="submission" date="2014-08" db="EMBL/GenBank/DDBJ databases">
        <title>Porphyromonas gulae strain:COT-052_OH1451 Genome sequencing.</title>
        <authorList>
            <person name="Wallis C."/>
            <person name="Deusch O."/>
            <person name="O'Flynn C."/>
            <person name="Davis I."/>
            <person name="Jospin G."/>
            <person name="Darling A.E."/>
            <person name="Coil D.A."/>
            <person name="Alexiev A."/>
            <person name="Horsfall A."/>
            <person name="Kirkwood N."/>
            <person name="Harris S."/>
            <person name="Eisen J.A."/>
        </authorList>
    </citation>
    <scope>NUCLEOTIDE SEQUENCE [LARGE SCALE GENOMIC DNA]</scope>
    <source>
        <strain evidence="13">COT-052 OH1451</strain>
        <strain evidence="12">COT-052_OH1451</strain>
    </source>
</reference>
<feature type="binding site" evidence="9">
    <location>
        <position position="89"/>
    </location>
    <ligand>
        <name>substrate</name>
    </ligand>
</feature>
<dbReference type="Gene3D" id="3.40.50.620">
    <property type="entry name" value="HUPs"/>
    <property type="match status" value="1"/>
</dbReference>
<feature type="binding site" evidence="9">
    <location>
        <position position="11"/>
    </location>
    <ligand>
        <name>substrate</name>
    </ligand>
</feature>
<dbReference type="EMBL" id="JRAK01000143">
    <property type="protein sequence ID" value="KGN84546.1"/>
    <property type="molecule type" value="Genomic_DNA"/>
</dbReference>
<dbReference type="PANTHER" id="PTHR21342">
    <property type="entry name" value="PHOSPHOPANTETHEINE ADENYLYLTRANSFERASE"/>
    <property type="match status" value="1"/>
</dbReference>
<keyword evidence="6 9" id="KW-0460">Magnesium</keyword>
<evidence type="ECO:0000256" key="5">
    <source>
        <dbReference type="ARBA" id="ARBA00022840"/>
    </source>
</evidence>
<feature type="binding site" evidence="9">
    <location>
        <position position="19"/>
    </location>
    <ligand>
        <name>ATP</name>
        <dbReference type="ChEBI" id="CHEBI:30616"/>
    </ligand>
</feature>
<dbReference type="STRING" id="111105.HR09_05680"/>
<evidence type="ECO:0000259" key="10">
    <source>
        <dbReference type="Pfam" id="PF01467"/>
    </source>
</evidence>
<evidence type="ECO:0000256" key="9">
    <source>
        <dbReference type="HAMAP-Rule" id="MF_00151"/>
    </source>
</evidence>
<evidence type="ECO:0000256" key="4">
    <source>
        <dbReference type="ARBA" id="ARBA00022741"/>
    </source>
</evidence>
<feature type="site" description="Transition state stabilizer" evidence="9">
    <location>
        <position position="19"/>
    </location>
</feature>
<evidence type="ECO:0000256" key="7">
    <source>
        <dbReference type="ARBA" id="ARBA00022993"/>
    </source>
</evidence>
<gene>
    <name evidence="9" type="primary">coaD</name>
    <name evidence="12" type="ORF">HR08_00190</name>
    <name evidence="11" type="ORF">HR15_10690</name>
</gene>
<dbReference type="AlphaFoldDB" id="A0A099WSA2"/>
<evidence type="ECO:0000256" key="6">
    <source>
        <dbReference type="ARBA" id="ARBA00022842"/>
    </source>
</evidence>
<organism evidence="11 14">
    <name type="scientific">Porphyromonas gulae</name>
    <dbReference type="NCBI Taxonomy" id="111105"/>
    <lineage>
        <taxon>Bacteria</taxon>
        <taxon>Pseudomonadati</taxon>
        <taxon>Bacteroidota</taxon>
        <taxon>Bacteroidia</taxon>
        <taxon>Bacteroidales</taxon>
        <taxon>Porphyromonadaceae</taxon>
        <taxon>Porphyromonas</taxon>
    </lineage>
</organism>
<dbReference type="InterPro" id="IPR004821">
    <property type="entry name" value="Cyt_trans-like"/>
</dbReference>
<dbReference type="PRINTS" id="PR01020">
    <property type="entry name" value="LPSBIOSNTHSS"/>
</dbReference>
<dbReference type="PANTHER" id="PTHR21342:SF1">
    <property type="entry name" value="PHOSPHOPANTETHEINE ADENYLYLTRANSFERASE"/>
    <property type="match status" value="1"/>
</dbReference>
<comment type="function">
    <text evidence="9">Reversibly transfers an adenylyl group from ATP to 4'-phosphopantetheine, yielding dephospho-CoA (dPCoA) and pyrophosphate.</text>
</comment>
<dbReference type="NCBIfam" id="TIGR00125">
    <property type="entry name" value="cyt_tran_rel"/>
    <property type="match status" value="1"/>
</dbReference>
<feature type="domain" description="Cytidyltransferase-like" evidence="10">
    <location>
        <begin position="7"/>
        <end position="134"/>
    </location>
</feature>
<evidence type="ECO:0000256" key="3">
    <source>
        <dbReference type="ARBA" id="ARBA00022695"/>
    </source>
</evidence>
<accession>A0A099WSA2</accession>
<feature type="binding site" evidence="9">
    <location>
        <position position="43"/>
    </location>
    <ligand>
        <name>substrate</name>
    </ligand>
</feature>
<comment type="similarity">
    <text evidence="9">Belongs to the bacterial CoaD family.</text>
</comment>
<keyword evidence="3 9" id="KW-0548">Nucleotidyltransferase</keyword>
<dbReference type="EMBL" id="JRAI01000002">
    <property type="protein sequence ID" value="KGN88250.1"/>
    <property type="molecule type" value="Genomic_DNA"/>
</dbReference>
<comment type="catalytic activity">
    <reaction evidence="8 9">
        <text>(R)-4'-phosphopantetheine + ATP + H(+) = 3'-dephospho-CoA + diphosphate</text>
        <dbReference type="Rhea" id="RHEA:19801"/>
        <dbReference type="ChEBI" id="CHEBI:15378"/>
        <dbReference type="ChEBI" id="CHEBI:30616"/>
        <dbReference type="ChEBI" id="CHEBI:33019"/>
        <dbReference type="ChEBI" id="CHEBI:57328"/>
        <dbReference type="ChEBI" id="CHEBI:61723"/>
        <dbReference type="EC" id="2.7.7.3"/>
    </reaction>
</comment>
<protein>
    <recommendedName>
        <fullName evidence="9">Phosphopantetheine adenylyltransferase</fullName>
        <ecNumber evidence="9">2.7.7.3</ecNumber>
    </recommendedName>
    <alternativeName>
        <fullName evidence="9">Dephospho-CoA pyrophosphorylase</fullName>
    </alternativeName>
    <alternativeName>
        <fullName evidence="9">Pantetheine-phosphate adenylyltransferase</fullName>
        <shortName evidence="9">PPAT</shortName>
    </alternativeName>
</protein>
<dbReference type="EC" id="2.7.7.3" evidence="9"/>
<dbReference type="GO" id="GO:0005737">
    <property type="term" value="C:cytoplasm"/>
    <property type="evidence" value="ECO:0007669"/>
    <property type="project" value="UniProtKB-SubCell"/>
</dbReference>
<dbReference type="SUPFAM" id="SSF52374">
    <property type="entry name" value="Nucleotidylyl transferase"/>
    <property type="match status" value="1"/>
</dbReference>
<dbReference type="GeneID" id="29256767"/>
<keyword evidence="7 9" id="KW-0173">Coenzyme A biosynthesis</keyword>
<evidence type="ECO:0000313" key="11">
    <source>
        <dbReference type="EMBL" id="KGN84546.1"/>
    </source>
</evidence>
<sequence>MKKNIALFAGSFDPFTRGHADIVERSLAIFDEVIIAIGINEQKRTLFSAERRQEQIARYYASRPAIGVITYSGLTVDLVRQTGATALVRGIRSGSDFEYERTLADLNRHLSGVDTVLLCTDTRLSFISSSAVRELISFGRDVSDFLPEGFVLD</sequence>